<evidence type="ECO:0000256" key="3">
    <source>
        <dbReference type="PROSITE-ProRule" id="PRU00261"/>
    </source>
</evidence>
<dbReference type="EMBL" id="CAJOBC010029624">
    <property type="protein sequence ID" value="CAF4084010.1"/>
    <property type="molecule type" value="Genomic_DNA"/>
</dbReference>
<dbReference type="CDD" id="cd00035">
    <property type="entry name" value="ChtBD1"/>
    <property type="match status" value="1"/>
</dbReference>
<name>A0A815CKD3_9BILA</name>
<dbReference type="PANTHER" id="PTHR31836:SF21">
    <property type="entry name" value="EXPANSIN-LIKE PROTEIN 7"/>
    <property type="match status" value="1"/>
</dbReference>
<dbReference type="Proteomes" id="UP000663829">
    <property type="component" value="Unassembled WGS sequence"/>
</dbReference>
<dbReference type="Gene3D" id="3.30.60.10">
    <property type="entry name" value="Endochitinase-like"/>
    <property type="match status" value="1"/>
</dbReference>
<keyword evidence="1 3" id="KW-0147">Chitin-binding</keyword>
<evidence type="ECO:0000313" key="6">
    <source>
        <dbReference type="EMBL" id="CAF1284857.1"/>
    </source>
</evidence>
<dbReference type="InterPro" id="IPR051477">
    <property type="entry name" value="Expansin_CellWall"/>
</dbReference>
<dbReference type="GO" id="GO:0008061">
    <property type="term" value="F:chitin binding"/>
    <property type="evidence" value="ECO:0007669"/>
    <property type="project" value="UniProtKB-UniRule"/>
</dbReference>
<dbReference type="EMBL" id="CAJNOQ010011773">
    <property type="protein sequence ID" value="CAF1284857.1"/>
    <property type="molecule type" value="Genomic_DNA"/>
</dbReference>
<dbReference type="Proteomes" id="UP000682733">
    <property type="component" value="Unassembled WGS sequence"/>
</dbReference>
<dbReference type="SUPFAM" id="SSF57016">
    <property type="entry name" value="Plant lectins/antimicrobial peptides"/>
    <property type="match status" value="1"/>
</dbReference>
<evidence type="ECO:0000259" key="4">
    <source>
        <dbReference type="PROSITE" id="PS50941"/>
    </source>
</evidence>
<protein>
    <recommendedName>
        <fullName evidence="4">Chitin-binding type-1 domain-containing protein</fullName>
    </recommendedName>
</protein>
<dbReference type="AlphaFoldDB" id="A0A815CKD3"/>
<reference evidence="6" key="1">
    <citation type="submission" date="2021-02" db="EMBL/GenBank/DDBJ databases">
        <authorList>
            <person name="Nowell W R."/>
        </authorList>
    </citation>
    <scope>NUCLEOTIDE SEQUENCE</scope>
</reference>
<dbReference type="PANTHER" id="PTHR31836">
    <property type="match status" value="1"/>
</dbReference>
<organism evidence="6 9">
    <name type="scientific">Didymodactylos carnosus</name>
    <dbReference type="NCBI Taxonomy" id="1234261"/>
    <lineage>
        <taxon>Eukaryota</taxon>
        <taxon>Metazoa</taxon>
        <taxon>Spiralia</taxon>
        <taxon>Gnathifera</taxon>
        <taxon>Rotifera</taxon>
        <taxon>Eurotatoria</taxon>
        <taxon>Bdelloidea</taxon>
        <taxon>Philodinida</taxon>
        <taxon>Philodinidae</taxon>
        <taxon>Didymodactylos</taxon>
    </lineage>
</organism>
<dbReference type="OrthoDB" id="406505at2759"/>
<dbReference type="InterPro" id="IPR036908">
    <property type="entry name" value="RlpA-like_sf"/>
</dbReference>
<comment type="caution">
    <text evidence="3">Lacks conserved residue(s) required for the propagation of feature annotation.</text>
</comment>
<dbReference type="InterPro" id="IPR018371">
    <property type="entry name" value="Chitin-binding_1_CS"/>
</dbReference>
<evidence type="ECO:0000313" key="7">
    <source>
        <dbReference type="EMBL" id="CAF3760661.1"/>
    </source>
</evidence>
<comment type="caution">
    <text evidence="6">The sequence shown here is derived from an EMBL/GenBank/DDBJ whole genome shotgun (WGS) entry which is preliminary data.</text>
</comment>
<evidence type="ECO:0000313" key="9">
    <source>
        <dbReference type="Proteomes" id="UP000663829"/>
    </source>
</evidence>
<dbReference type="PROSITE" id="PS50941">
    <property type="entry name" value="CHIT_BIND_I_2"/>
    <property type="match status" value="1"/>
</dbReference>
<sequence length="228" mass="23876">MPPVRSAVQQAIVVPRTAGKCGRCGQPAVVDYNAGRCLSTGCPAGMCCSRYGYCGSTAAYCGSYGWQGYGNCASTGCGSSLCCTGYGYCGTSYCRWFGKSSSEISVPSLDGVVHAGRAKLYTITDDYLYTACGFNSTTNDDAVASLNYAQFDPFTVNGIGSTNPSCNRKALVTGPSGKQVTVTIVDRCPSEADCGKGDLGLALAAFKTVTDDNIEDSDEPVPIEWKFI</sequence>
<dbReference type="InterPro" id="IPR036861">
    <property type="entry name" value="Endochitinase-like_sf"/>
</dbReference>
<dbReference type="InterPro" id="IPR001002">
    <property type="entry name" value="Chitin-bd_1"/>
</dbReference>
<proteinExistence type="predicted"/>
<evidence type="ECO:0000256" key="2">
    <source>
        <dbReference type="ARBA" id="ARBA00022729"/>
    </source>
</evidence>
<gene>
    <name evidence="6" type="ORF">GPM918_LOCUS27737</name>
    <name evidence="5" type="ORF">OVA965_LOCUS14052</name>
    <name evidence="8" type="ORF">SRO942_LOCUS28117</name>
    <name evidence="7" type="ORF">TMI583_LOCUS14055</name>
</gene>
<evidence type="ECO:0000256" key="1">
    <source>
        <dbReference type="ARBA" id="ARBA00022669"/>
    </source>
</evidence>
<keyword evidence="9" id="KW-1185">Reference proteome</keyword>
<dbReference type="Pfam" id="PF00187">
    <property type="entry name" value="Chitin_bind_1"/>
    <property type="match status" value="1"/>
</dbReference>
<dbReference type="Gene3D" id="2.40.40.10">
    <property type="entry name" value="RlpA-like domain"/>
    <property type="match status" value="1"/>
</dbReference>
<keyword evidence="3" id="KW-1015">Disulfide bond</keyword>
<dbReference type="CDD" id="cd22191">
    <property type="entry name" value="DPBB_RlpA_EXP_N-like"/>
    <property type="match status" value="1"/>
</dbReference>
<feature type="disulfide bond" evidence="3">
    <location>
        <begin position="47"/>
        <end position="61"/>
    </location>
</feature>
<feature type="domain" description="Chitin-binding type-1" evidence="4">
    <location>
        <begin position="18"/>
        <end position="79"/>
    </location>
</feature>
<feature type="disulfide bond" evidence="3">
    <location>
        <begin position="42"/>
        <end position="54"/>
    </location>
</feature>
<evidence type="ECO:0000313" key="5">
    <source>
        <dbReference type="EMBL" id="CAF0990556.1"/>
    </source>
</evidence>
<dbReference type="Proteomes" id="UP000677228">
    <property type="component" value="Unassembled WGS sequence"/>
</dbReference>
<accession>A0A815CKD3</accession>
<dbReference type="PRINTS" id="PR00451">
    <property type="entry name" value="CHITINBINDNG"/>
</dbReference>
<dbReference type="Proteomes" id="UP000681722">
    <property type="component" value="Unassembled WGS sequence"/>
</dbReference>
<keyword evidence="2" id="KW-0732">Signal</keyword>
<dbReference type="PROSITE" id="PS00026">
    <property type="entry name" value="CHIT_BIND_I_1"/>
    <property type="match status" value="1"/>
</dbReference>
<dbReference type="EMBL" id="CAJOBA010006007">
    <property type="protein sequence ID" value="CAF3760661.1"/>
    <property type="molecule type" value="Genomic_DNA"/>
</dbReference>
<dbReference type="SUPFAM" id="SSF50685">
    <property type="entry name" value="Barwin-like endoglucanases"/>
    <property type="match status" value="1"/>
</dbReference>
<evidence type="ECO:0000313" key="8">
    <source>
        <dbReference type="EMBL" id="CAF4084010.1"/>
    </source>
</evidence>
<dbReference type="EMBL" id="CAJNOK010006000">
    <property type="protein sequence ID" value="CAF0990556.1"/>
    <property type="molecule type" value="Genomic_DNA"/>
</dbReference>